<dbReference type="GO" id="GO:0030246">
    <property type="term" value="F:carbohydrate binding"/>
    <property type="evidence" value="ECO:0007669"/>
    <property type="project" value="TreeGrafter"/>
</dbReference>
<keyword evidence="2" id="KW-0732">Signal</keyword>
<dbReference type="SUPFAM" id="SSF53822">
    <property type="entry name" value="Periplasmic binding protein-like I"/>
    <property type="match status" value="1"/>
</dbReference>
<dbReference type="Gene3D" id="3.40.50.2300">
    <property type="match status" value="2"/>
</dbReference>
<comment type="subcellular location">
    <subcellularLocation>
        <location evidence="1">Cell envelope</location>
    </subcellularLocation>
</comment>
<organism evidence="4">
    <name type="scientific">freshwater metagenome</name>
    <dbReference type="NCBI Taxonomy" id="449393"/>
    <lineage>
        <taxon>unclassified sequences</taxon>
        <taxon>metagenomes</taxon>
        <taxon>ecological metagenomes</taxon>
    </lineage>
</organism>
<dbReference type="GO" id="GO:0030288">
    <property type="term" value="C:outer membrane-bounded periplasmic space"/>
    <property type="evidence" value="ECO:0007669"/>
    <property type="project" value="TreeGrafter"/>
</dbReference>
<protein>
    <submittedName>
        <fullName evidence="4">Unannotated protein</fullName>
    </submittedName>
</protein>
<name>A0A6J6QB83_9ZZZZ</name>
<dbReference type="PANTHER" id="PTHR30036:SF1">
    <property type="entry name" value="D-XYLOSE-BINDING PERIPLASMIC PROTEIN"/>
    <property type="match status" value="1"/>
</dbReference>
<proteinExistence type="predicted"/>
<dbReference type="Pfam" id="PF13407">
    <property type="entry name" value="Peripla_BP_4"/>
    <property type="match status" value="1"/>
</dbReference>
<accession>A0A6J6QB83</accession>
<evidence type="ECO:0000313" key="4">
    <source>
        <dbReference type="EMBL" id="CAB4707742.1"/>
    </source>
</evidence>
<dbReference type="PANTHER" id="PTHR30036">
    <property type="entry name" value="D-XYLOSE-BINDING PERIPLASMIC PROTEIN"/>
    <property type="match status" value="1"/>
</dbReference>
<sequence>MNSILSSKSKSLSVAKVAVLSLAVGLLSAVTVSAPTNAAAGVANPTVAFMMPDVDTARWEGKDAPFFIAAMKKSCPTCKVLRYNAKNDAGQQLQQVEAAVTAGANVLVICPVDGKSISPAIKAAKAKGVSVISYDRLISNAPVDYYLVFDPMKVGEAQGQAIVDRLKSQGITKGNIIAINGAPTDSDAPHYRDSAFAVLKAAGFTIAKSYDTPGWDPAEAQRETDQAITQLGKGKFVAVLSANDGMASAVVKSLQSAGIKPIVPVTGQDAELAAIQRILTGSQYMTVYTPLGKEAGGAATLAIALGQKKAIPAGLINKQIDNGAGKVPSVFLASEIVTQKTINQTVIAGKFWKASDICTAAFKAACKKYGIK</sequence>
<evidence type="ECO:0000256" key="2">
    <source>
        <dbReference type="ARBA" id="ARBA00022729"/>
    </source>
</evidence>
<dbReference type="AlphaFoldDB" id="A0A6J6QB83"/>
<dbReference type="InterPro" id="IPR025997">
    <property type="entry name" value="SBP_2_dom"/>
</dbReference>
<dbReference type="InterPro" id="IPR028082">
    <property type="entry name" value="Peripla_BP_I"/>
</dbReference>
<evidence type="ECO:0000256" key="1">
    <source>
        <dbReference type="ARBA" id="ARBA00004196"/>
    </source>
</evidence>
<feature type="domain" description="Periplasmic binding protein" evidence="3">
    <location>
        <begin position="47"/>
        <end position="308"/>
    </location>
</feature>
<evidence type="ECO:0000259" key="3">
    <source>
        <dbReference type="Pfam" id="PF13407"/>
    </source>
</evidence>
<gene>
    <name evidence="4" type="ORF">UFOPK2598_00924</name>
</gene>
<dbReference type="EMBL" id="CAEZXV010000106">
    <property type="protein sequence ID" value="CAB4707742.1"/>
    <property type="molecule type" value="Genomic_DNA"/>
</dbReference>
<dbReference type="InterPro" id="IPR050555">
    <property type="entry name" value="Bact_Solute-Bind_Prot2"/>
</dbReference>
<reference evidence="4" key="1">
    <citation type="submission" date="2020-05" db="EMBL/GenBank/DDBJ databases">
        <authorList>
            <person name="Chiriac C."/>
            <person name="Salcher M."/>
            <person name="Ghai R."/>
            <person name="Kavagutti S V."/>
        </authorList>
    </citation>
    <scope>NUCLEOTIDE SEQUENCE</scope>
</reference>